<sequence>MAEKIDFTNCRVVPGRAYNGANGKKIAVEYDGTLYMLKFPPFGKNKPTGLSYTNSCFSEHIASSIFNLIGVRAHETMLGTFKVGGKEKIVCACKDFTADGKRFFDFCSIKNTILESDSNGTGTELEDILDTIGKQQYVSPEVLERHFWDVFVVDALLGNFDRHNGNWGFLFDEKTGESSIAPIYDCGSCLLPQADEKIMNEVLSNEDALHSRVYLYPTSAIKQNDRKINYRDFLMSAEYEDCSEAVKRIVHRIDMEVISEFIDSTPYLSDLQRAFYKHYIKARYNLILVPAFDLAVSLEQEPNKPIMGM</sequence>
<dbReference type="GO" id="GO:0016301">
    <property type="term" value="F:kinase activity"/>
    <property type="evidence" value="ECO:0007669"/>
    <property type="project" value="UniProtKB-KW"/>
</dbReference>
<accession>A0A4R4FI56</accession>
<comment type="caution">
    <text evidence="4">The sequence shown here is derived from an EMBL/GenBank/DDBJ whole genome shotgun (WGS) entry which is preliminary data.</text>
</comment>
<name>A0A4R4FI56_9FIRM</name>
<keyword evidence="2" id="KW-0418">Kinase</keyword>
<reference evidence="4 5" key="1">
    <citation type="journal article" date="2016" name="Nat. Microbiol.">
        <title>The Mouse Intestinal Bacterial Collection (miBC) provides host-specific insight into cultured diversity and functional potential of the gut microbiota.</title>
        <authorList>
            <person name="Lagkouvardos I."/>
            <person name="Pukall R."/>
            <person name="Abt B."/>
            <person name="Foesel B.U."/>
            <person name="Meier-Kolthoff J.P."/>
            <person name="Kumar N."/>
            <person name="Bresciani A."/>
            <person name="Martinez I."/>
            <person name="Just S."/>
            <person name="Ziegler C."/>
            <person name="Brugiroux S."/>
            <person name="Garzetti D."/>
            <person name="Wenning M."/>
            <person name="Bui T.P."/>
            <person name="Wang J."/>
            <person name="Hugenholtz F."/>
            <person name="Plugge C.M."/>
            <person name="Peterson D.A."/>
            <person name="Hornef M.W."/>
            <person name="Baines J.F."/>
            <person name="Smidt H."/>
            <person name="Walter J."/>
            <person name="Kristiansen K."/>
            <person name="Nielsen H.B."/>
            <person name="Haller D."/>
            <person name="Overmann J."/>
            <person name="Stecher B."/>
            <person name="Clavel T."/>
        </authorList>
    </citation>
    <scope>NUCLEOTIDE SEQUENCE [LARGE SCALE GENOMIC DNA]</scope>
    <source>
        <strain evidence="4 5">DSM 28560</strain>
    </source>
</reference>
<evidence type="ECO:0000259" key="3">
    <source>
        <dbReference type="Pfam" id="PF07804"/>
    </source>
</evidence>
<protein>
    <submittedName>
        <fullName evidence="4">CtkA family protein</fullName>
    </submittedName>
</protein>
<dbReference type="Proteomes" id="UP000295710">
    <property type="component" value="Unassembled WGS sequence"/>
</dbReference>
<dbReference type="AlphaFoldDB" id="A0A4R4FI56"/>
<evidence type="ECO:0000313" key="4">
    <source>
        <dbReference type="EMBL" id="TDA22526.1"/>
    </source>
</evidence>
<keyword evidence="5" id="KW-1185">Reference proteome</keyword>
<evidence type="ECO:0000256" key="2">
    <source>
        <dbReference type="ARBA" id="ARBA00022777"/>
    </source>
</evidence>
<gene>
    <name evidence="4" type="ORF">E1963_03560</name>
</gene>
<dbReference type="Gene3D" id="1.10.1070.20">
    <property type="match status" value="1"/>
</dbReference>
<feature type="domain" description="HipA-like C-terminal" evidence="3">
    <location>
        <begin position="24"/>
        <end position="205"/>
    </location>
</feature>
<dbReference type="RefSeq" id="WP_132275367.1">
    <property type="nucleotide sequence ID" value="NZ_JAOBST010000024.1"/>
</dbReference>
<organism evidence="4 5">
    <name type="scientific">Extibacter muris</name>
    <dbReference type="NCBI Taxonomy" id="1796622"/>
    <lineage>
        <taxon>Bacteria</taxon>
        <taxon>Bacillati</taxon>
        <taxon>Bacillota</taxon>
        <taxon>Clostridia</taxon>
        <taxon>Lachnospirales</taxon>
        <taxon>Lachnospiraceae</taxon>
        <taxon>Extibacter</taxon>
    </lineage>
</organism>
<proteinExistence type="predicted"/>
<dbReference type="Pfam" id="PF07804">
    <property type="entry name" value="HipA_C"/>
    <property type="match status" value="1"/>
</dbReference>
<evidence type="ECO:0000313" key="5">
    <source>
        <dbReference type="Proteomes" id="UP000295710"/>
    </source>
</evidence>
<dbReference type="CDD" id="cd17792">
    <property type="entry name" value="CtkA"/>
    <property type="match status" value="1"/>
</dbReference>
<keyword evidence="1" id="KW-0808">Transferase</keyword>
<dbReference type="Gene3D" id="3.30.200.120">
    <property type="match status" value="1"/>
</dbReference>
<evidence type="ECO:0000256" key="1">
    <source>
        <dbReference type="ARBA" id="ARBA00022679"/>
    </source>
</evidence>
<dbReference type="EMBL" id="SMMX01000003">
    <property type="protein sequence ID" value="TDA22526.1"/>
    <property type="molecule type" value="Genomic_DNA"/>
</dbReference>
<dbReference type="InterPro" id="IPR012893">
    <property type="entry name" value="HipA-like_C"/>
</dbReference>